<organism evidence="1 2">
    <name type="scientific">Mycobacterium phage Cooper</name>
    <dbReference type="NCBI Taxonomy" id="373406"/>
    <lineage>
        <taxon>Viruses</taxon>
        <taxon>Duplodnaviria</taxon>
        <taxon>Heunggongvirae</taxon>
        <taxon>Uroviricota</taxon>
        <taxon>Caudoviricetes</taxon>
        <taxon>Bclasvirinae</taxon>
        <taxon>Coopervirus</taxon>
        <taxon>Coopervirus cooper</taxon>
    </lineage>
</organism>
<dbReference type="InterPro" id="IPR012337">
    <property type="entry name" value="RNaseH-like_sf"/>
</dbReference>
<dbReference type="GO" id="GO:0003676">
    <property type="term" value="F:nucleic acid binding"/>
    <property type="evidence" value="ECO:0007669"/>
    <property type="project" value="InterPro"/>
</dbReference>
<name>Q1A0A9_9CAUD</name>
<dbReference type="Proteomes" id="UP000000904">
    <property type="component" value="Segment"/>
</dbReference>
<keyword evidence="2" id="KW-1185">Reference proteome</keyword>
<dbReference type="EMBL" id="DQ398044">
    <property type="protein sequence ID" value="ABD58124.1"/>
    <property type="molecule type" value="Genomic_DNA"/>
</dbReference>
<dbReference type="RefSeq" id="YP_654904.1">
    <property type="nucleotide sequence ID" value="NC_008195.1"/>
</dbReference>
<evidence type="ECO:0000313" key="2">
    <source>
        <dbReference type="Proteomes" id="UP000000904"/>
    </source>
</evidence>
<dbReference type="KEGG" id="vg:4157080"/>
<gene>
    <name evidence="1" type="primary">7</name>
    <name evidence="1" type="ORF">PBI_COOPER_7</name>
</gene>
<sequence length="158" mass="16962">MVFTADTATVAAPGPTKDKSKRAMCRRVNALLEQIEWCFTDDERPDAMGIEALAYGAKGASAWVLPWIFGRVIELAEKYDVPLTTVSTAGRAKFATGKGNADKETVLLAAARAVPEAAVTNNNEADALIVGAVVCQRLGLPILPVTQYRRDVIEALED</sequence>
<accession>Q1A0A9</accession>
<dbReference type="OrthoDB" id="10668at10239"/>
<proteinExistence type="predicted"/>
<evidence type="ECO:0000313" key="1">
    <source>
        <dbReference type="EMBL" id="ABD58124.1"/>
    </source>
</evidence>
<reference evidence="1 2" key="1">
    <citation type="journal article" date="2006" name="PLoS Genet.">
        <title>Exploring the mycobacteriophage metaproteome: phage genomics as an educational platform.</title>
        <authorList>
            <person name="Hatfull G.F."/>
            <person name="Pedulla M.L."/>
            <person name="Jacobs-Sera D."/>
            <person name="Cichon P.M."/>
            <person name="Foley A."/>
            <person name="Ford M.E."/>
            <person name="Gonda R.M."/>
            <person name="Houtz J.M."/>
            <person name="Hryckowian A.J."/>
            <person name="Kelchner V.A."/>
            <person name="Namburi S."/>
            <person name="Pajcini K.V."/>
            <person name="Popovich M.G."/>
            <person name="Schleicher D.T."/>
            <person name="Simanek B.Z."/>
            <person name="Smith A.L."/>
            <person name="Zdanowicz G.M."/>
            <person name="Kumar V."/>
            <person name="Peebles C.L."/>
            <person name="Jacobs W.R.Jr."/>
            <person name="Lawrence J.G."/>
            <person name="Hendrix R.W."/>
        </authorList>
    </citation>
    <scope>NUCLEOTIDE SEQUENCE [LARGE SCALE GENOMIC DNA]</scope>
</reference>
<dbReference type="Gene3D" id="3.30.420.10">
    <property type="entry name" value="Ribonuclease H-like superfamily/Ribonuclease H"/>
    <property type="match status" value="1"/>
</dbReference>
<protein>
    <submittedName>
        <fullName evidence="1">RuvC-like resolvase</fullName>
    </submittedName>
</protein>
<dbReference type="SUPFAM" id="SSF53098">
    <property type="entry name" value="Ribonuclease H-like"/>
    <property type="match status" value="1"/>
</dbReference>
<dbReference type="InterPro" id="IPR036397">
    <property type="entry name" value="RNaseH_sf"/>
</dbReference>